<protein>
    <submittedName>
        <fullName evidence="2">Uncharacterized protein</fullName>
    </submittedName>
</protein>
<keyword evidence="1" id="KW-0472">Membrane</keyword>
<name>A0ABY2JM61_9MICO</name>
<feature type="transmembrane region" description="Helical" evidence="1">
    <location>
        <begin position="136"/>
        <end position="157"/>
    </location>
</feature>
<evidence type="ECO:0000313" key="3">
    <source>
        <dbReference type="Proteomes" id="UP000297851"/>
    </source>
</evidence>
<keyword evidence="1" id="KW-1133">Transmembrane helix</keyword>
<sequence>MNVLDRARIVGATLSYDLWLDFAGVPGRRRRDLRRELRANLGDATALVGSRNAVRGLGGTRAMAASASVPDPTRPHWTVGFTVGMSLLGLSLLAELLAALSWLDGAMAATPDSPVTGSMTFFPGSSLTYSPSASGFSLSINFGWVCLAVGFIAFVLAARPWRLFAHRAVSLSQ</sequence>
<dbReference type="RefSeq" id="WP_134371850.1">
    <property type="nucleotide sequence ID" value="NZ_SOGO01000008.1"/>
</dbReference>
<feature type="transmembrane region" description="Helical" evidence="1">
    <location>
        <begin position="79"/>
        <end position="103"/>
    </location>
</feature>
<dbReference type="Proteomes" id="UP000297851">
    <property type="component" value="Unassembled WGS sequence"/>
</dbReference>
<gene>
    <name evidence="2" type="ORF">E3T25_02095</name>
</gene>
<evidence type="ECO:0000256" key="1">
    <source>
        <dbReference type="SAM" id="Phobius"/>
    </source>
</evidence>
<organism evidence="2 3">
    <name type="scientific">Cryobacterium sandaracinum</name>
    <dbReference type="NCBI Taxonomy" id="1259247"/>
    <lineage>
        <taxon>Bacteria</taxon>
        <taxon>Bacillati</taxon>
        <taxon>Actinomycetota</taxon>
        <taxon>Actinomycetes</taxon>
        <taxon>Micrococcales</taxon>
        <taxon>Microbacteriaceae</taxon>
        <taxon>Cryobacterium</taxon>
    </lineage>
</organism>
<reference evidence="2 3" key="1">
    <citation type="submission" date="2019-03" db="EMBL/GenBank/DDBJ databases">
        <title>Genomics of glacier-inhabiting Cryobacterium strains.</title>
        <authorList>
            <person name="Liu Q."/>
            <person name="Xin Y.-H."/>
        </authorList>
    </citation>
    <scope>NUCLEOTIDE SEQUENCE [LARGE SCALE GENOMIC DNA]</scope>
    <source>
        <strain evidence="2 3">TMT2-16</strain>
    </source>
</reference>
<dbReference type="EMBL" id="SOGO01000008">
    <property type="protein sequence ID" value="TFD06355.1"/>
    <property type="molecule type" value="Genomic_DNA"/>
</dbReference>
<proteinExistence type="predicted"/>
<keyword evidence="1" id="KW-0812">Transmembrane</keyword>
<keyword evidence="3" id="KW-1185">Reference proteome</keyword>
<comment type="caution">
    <text evidence="2">The sequence shown here is derived from an EMBL/GenBank/DDBJ whole genome shotgun (WGS) entry which is preliminary data.</text>
</comment>
<evidence type="ECO:0000313" key="2">
    <source>
        <dbReference type="EMBL" id="TFD06355.1"/>
    </source>
</evidence>
<accession>A0ABY2JM61</accession>